<feature type="region of interest" description="Disordered" evidence="1">
    <location>
        <begin position="376"/>
        <end position="416"/>
    </location>
</feature>
<dbReference type="Gene3D" id="1.10.10.2830">
    <property type="match status" value="1"/>
</dbReference>
<dbReference type="PANTHER" id="PTHR33375:SF7">
    <property type="entry name" value="CHROMOSOME 2-PARTITIONING PROTEIN PARB-RELATED"/>
    <property type="match status" value="1"/>
</dbReference>
<dbReference type="Pfam" id="PF02195">
    <property type="entry name" value="ParB_N"/>
    <property type="match status" value="1"/>
</dbReference>
<keyword evidence="4" id="KW-1185">Reference proteome</keyword>
<reference evidence="3 4" key="1">
    <citation type="submission" date="2024-02" db="EMBL/GenBank/DDBJ databases">
        <title>Deinococcus xinjiangensis NBRC 107630.</title>
        <authorList>
            <person name="Ichikawa N."/>
            <person name="Katano-Makiyama Y."/>
            <person name="Hidaka K."/>
        </authorList>
    </citation>
    <scope>NUCLEOTIDE SEQUENCE [LARGE SCALE GENOMIC DNA]</scope>
    <source>
        <strain evidence="3 4">NBRC 107630</strain>
    </source>
</reference>
<evidence type="ECO:0000256" key="1">
    <source>
        <dbReference type="SAM" id="MobiDB-lite"/>
    </source>
</evidence>
<dbReference type="InterPro" id="IPR050336">
    <property type="entry name" value="Chromosome_partition/occlusion"/>
</dbReference>
<dbReference type="InterPro" id="IPR003115">
    <property type="entry name" value="ParB_N"/>
</dbReference>
<accession>A0ABP9VG78</accession>
<dbReference type="Proteomes" id="UP001458946">
    <property type="component" value="Unassembled WGS sequence"/>
</dbReference>
<dbReference type="SUPFAM" id="SSF109709">
    <property type="entry name" value="KorB DNA-binding domain-like"/>
    <property type="match status" value="1"/>
</dbReference>
<dbReference type="EMBL" id="BAABRN010000097">
    <property type="protein sequence ID" value="GAA5504211.1"/>
    <property type="molecule type" value="Genomic_DNA"/>
</dbReference>
<dbReference type="PANTHER" id="PTHR33375">
    <property type="entry name" value="CHROMOSOME-PARTITIONING PROTEIN PARB-RELATED"/>
    <property type="match status" value="1"/>
</dbReference>
<evidence type="ECO:0000313" key="3">
    <source>
        <dbReference type="EMBL" id="GAA5504211.1"/>
    </source>
</evidence>
<feature type="domain" description="ParB-like N-terminal" evidence="2">
    <location>
        <begin position="24"/>
        <end position="103"/>
    </location>
</feature>
<organism evidence="3 4">
    <name type="scientific">Deinococcus xinjiangensis</name>
    <dbReference type="NCBI Taxonomy" id="457454"/>
    <lineage>
        <taxon>Bacteria</taxon>
        <taxon>Thermotogati</taxon>
        <taxon>Deinococcota</taxon>
        <taxon>Deinococci</taxon>
        <taxon>Deinococcales</taxon>
        <taxon>Deinococcaceae</taxon>
        <taxon>Deinococcus</taxon>
    </lineage>
</organism>
<gene>
    <name evidence="3" type="ORF">Dxin01_03980</name>
</gene>
<feature type="compositionally biased region" description="Basic and acidic residues" evidence="1">
    <location>
        <begin position="376"/>
        <end position="387"/>
    </location>
</feature>
<sequence>MTAAHELTPAADLRLTTPILTTDTVTIPFNRVRRSTLNPRKHFDLTGLVELAVSIFERTTFDDQGKVLHTGIEQNLLGRPDAAPEYDTEIAAGERRYRSVGLLVEGLTAPIKIGEDANGRPIMGERFLQVPADYPMPFKLREMDDAELIETATLENVMRQNMTPMEEADAFMGLIGAGRSVDYIATKYGMHPATVEGRAQLASGLGKEGRKLLDAGEINLEQAKVIASTSGALKKMLLDHALRGSKATTLKNLVKQASFSVDNALFDVEASGLQIEDSQGLGLLGDFPAQFKDPKAALSKQLEKLHEMKAEEEASGNWGHVEVLPVDSEYANLPTQDFVTKPQGMKAHLILICATKTGKTGRAETFVRRSAAQDFKREEKAAEEAARVARANANGTTPSTEASSPSATSATITPEPPKIREAAHVIAHQTRAQTIQGKLASDPKLCLAVTCDALLKSKQHMGGNYMELSLPMPKEVPLTPEGRALATELAQTFGGLLMQEEGSGRLVKRGLGFDVLDELTEPQITTDDLLKLLAYLTHQQAGQWEHPQSRPPSRVEKLADKLSVKGDVQARFTLTAEYLDAYTSAGLHALIETMPQEHRPVGIFKASKKELIGLILEKAAGLKQAGWMPDLVKFKA</sequence>
<dbReference type="RefSeq" id="WP_353544178.1">
    <property type="nucleotide sequence ID" value="NZ_BAABRN010000097.1"/>
</dbReference>
<comment type="caution">
    <text evidence="3">The sequence shown here is derived from an EMBL/GenBank/DDBJ whole genome shotgun (WGS) entry which is preliminary data.</text>
</comment>
<name>A0ABP9VG78_9DEIO</name>
<evidence type="ECO:0000313" key="4">
    <source>
        <dbReference type="Proteomes" id="UP001458946"/>
    </source>
</evidence>
<feature type="compositionally biased region" description="Low complexity" evidence="1">
    <location>
        <begin position="388"/>
        <end position="413"/>
    </location>
</feature>
<proteinExistence type="predicted"/>
<evidence type="ECO:0000259" key="2">
    <source>
        <dbReference type="Pfam" id="PF02195"/>
    </source>
</evidence>
<protein>
    <recommendedName>
        <fullName evidence="2">ParB-like N-terminal domain-containing protein</fullName>
    </recommendedName>
</protein>